<feature type="transmembrane region" description="Helical" evidence="1">
    <location>
        <begin position="12"/>
        <end position="30"/>
    </location>
</feature>
<name>A0A415M4X0_BACT4</name>
<dbReference type="Pfam" id="PF11589">
    <property type="entry name" value="DUF3244"/>
    <property type="match status" value="1"/>
</dbReference>
<dbReference type="Proteomes" id="UP000460317">
    <property type="component" value="Unassembled WGS sequence"/>
</dbReference>
<feature type="transmembrane region" description="Helical" evidence="1">
    <location>
        <begin position="42"/>
        <end position="64"/>
    </location>
</feature>
<dbReference type="EMBL" id="QROV01000004">
    <property type="protein sequence ID" value="RHL63029.1"/>
    <property type="molecule type" value="Genomic_DNA"/>
</dbReference>
<evidence type="ECO:0000313" key="2">
    <source>
        <dbReference type="EMBL" id="KAB4453548.1"/>
    </source>
</evidence>
<dbReference type="EMBL" id="WCSB01000005">
    <property type="protein sequence ID" value="KAB4453548.1"/>
    <property type="molecule type" value="Genomic_DNA"/>
</dbReference>
<keyword evidence="1" id="KW-1133">Transmembrane helix</keyword>
<keyword evidence="1" id="KW-0472">Membrane</keyword>
<sequence>MVYLLFLTQGFNIKLLFFSFDFICFLLTFEHSNQYRKVMKKLFLLLLVFIFTSSFTPLYEVILLGQSKVKREVPVKGTTGVPIFRSPNYSPVYICIYGNVLSIDWKKSIGTVFVQILNLDTNEFVLSDDYDAVTGETVEVFIKNAGRYQIMITSELYSGYGDFFVNE</sequence>
<gene>
    <name evidence="3" type="ORF">DW011_05135</name>
    <name evidence="2" type="ORF">GAN93_07390</name>
</gene>
<organism evidence="3 4">
    <name type="scientific">Bacteroides thetaiotaomicron</name>
    <dbReference type="NCBI Taxonomy" id="818"/>
    <lineage>
        <taxon>Bacteria</taxon>
        <taxon>Pseudomonadati</taxon>
        <taxon>Bacteroidota</taxon>
        <taxon>Bacteroidia</taxon>
        <taxon>Bacteroidales</taxon>
        <taxon>Bacteroidaceae</taxon>
        <taxon>Bacteroides</taxon>
    </lineage>
</organism>
<proteinExistence type="predicted"/>
<evidence type="ECO:0000313" key="4">
    <source>
        <dbReference type="Proteomes" id="UP000283616"/>
    </source>
</evidence>
<protein>
    <submittedName>
        <fullName evidence="3">DUF3244 domain-containing protein</fullName>
    </submittedName>
</protein>
<dbReference type="AlphaFoldDB" id="A0A415M4X0"/>
<evidence type="ECO:0000313" key="5">
    <source>
        <dbReference type="Proteomes" id="UP000460317"/>
    </source>
</evidence>
<accession>A0A415M4X0</accession>
<comment type="caution">
    <text evidence="3">The sequence shown here is derived from an EMBL/GenBank/DDBJ whole genome shotgun (WGS) entry which is preliminary data.</text>
</comment>
<evidence type="ECO:0000256" key="1">
    <source>
        <dbReference type="SAM" id="Phobius"/>
    </source>
</evidence>
<keyword evidence="1" id="KW-0812">Transmembrane</keyword>
<reference evidence="2 5" key="2">
    <citation type="journal article" date="2019" name="Nat. Med.">
        <title>A library of human gut bacterial isolates paired with longitudinal multiomics data enables mechanistic microbiome research.</title>
        <authorList>
            <person name="Poyet M."/>
            <person name="Groussin M."/>
            <person name="Gibbons S.M."/>
            <person name="Avila-Pacheco J."/>
            <person name="Jiang X."/>
            <person name="Kearney S.M."/>
            <person name="Perrotta A.R."/>
            <person name="Berdy B."/>
            <person name="Zhao S."/>
            <person name="Lieberman T.D."/>
            <person name="Swanson P.K."/>
            <person name="Smith M."/>
            <person name="Roesemann S."/>
            <person name="Alexander J.E."/>
            <person name="Rich S.A."/>
            <person name="Livny J."/>
            <person name="Vlamakis H."/>
            <person name="Clish C."/>
            <person name="Bullock K."/>
            <person name="Deik A."/>
            <person name="Scott J."/>
            <person name="Pierce K.A."/>
            <person name="Xavier R.J."/>
            <person name="Alm E.J."/>
        </authorList>
    </citation>
    <scope>NUCLEOTIDE SEQUENCE [LARGE SCALE GENOMIC DNA]</scope>
    <source>
        <strain evidence="2 5">BIOML-A165</strain>
    </source>
</reference>
<dbReference type="Proteomes" id="UP000283616">
    <property type="component" value="Unassembled WGS sequence"/>
</dbReference>
<dbReference type="InterPro" id="IPR021638">
    <property type="entry name" value="DUF3244"/>
</dbReference>
<dbReference type="Gene3D" id="2.60.40.3080">
    <property type="match status" value="1"/>
</dbReference>
<evidence type="ECO:0000313" key="3">
    <source>
        <dbReference type="EMBL" id="RHL63029.1"/>
    </source>
</evidence>
<reference evidence="3 4" key="1">
    <citation type="submission" date="2018-08" db="EMBL/GenBank/DDBJ databases">
        <title>A genome reference for cultivated species of the human gut microbiota.</title>
        <authorList>
            <person name="Zou Y."/>
            <person name="Xue W."/>
            <person name="Luo G."/>
        </authorList>
    </citation>
    <scope>NUCLEOTIDE SEQUENCE [LARGE SCALE GENOMIC DNA]</scope>
    <source>
        <strain evidence="3 4">AF37-12</strain>
    </source>
</reference>